<dbReference type="Pfam" id="PF06152">
    <property type="entry name" value="Phage_min_cap2"/>
    <property type="match status" value="1"/>
</dbReference>
<sequence>MTEKINCSHILYPYIKGVSHNFQKHYDPKQAVKNAKIQQQQRYYERSIRRLKYKKELAERDEDPENVRKLNQSIRGYQAKLRKIVKDNDFLARQYDREQIVKED</sequence>
<evidence type="ECO:0000313" key="2">
    <source>
        <dbReference type="Proteomes" id="UP000195798"/>
    </source>
</evidence>
<accession>A0AB33CJ44</accession>
<gene>
    <name evidence="1" type="ORF">CCE30_09550</name>
</gene>
<dbReference type="RefSeq" id="WP_080581165.1">
    <property type="nucleotide sequence ID" value="NZ_CABOGQ010000004.1"/>
</dbReference>
<dbReference type="AlphaFoldDB" id="A0AB33CJ44"/>
<dbReference type="EMBL" id="CP021427">
    <property type="protein sequence ID" value="ART99336.1"/>
    <property type="molecule type" value="Genomic_DNA"/>
</dbReference>
<dbReference type="Proteomes" id="UP000195798">
    <property type="component" value="Chromosome"/>
</dbReference>
<evidence type="ECO:0000313" key="1">
    <source>
        <dbReference type="EMBL" id="ART99336.1"/>
    </source>
</evidence>
<dbReference type="GO" id="GO:0005198">
    <property type="term" value="F:structural molecule activity"/>
    <property type="evidence" value="ECO:0007669"/>
    <property type="project" value="InterPro"/>
</dbReference>
<dbReference type="InterPro" id="IPR009319">
    <property type="entry name" value="Phage_A118_VSP1"/>
</dbReference>
<evidence type="ECO:0008006" key="3">
    <source>
        <dbReference type="Google" id="ProtNLM"/>
    </source>
</evidence>
<organism evidence="1 2">
    <name type="scientific">Lactobacillus gasseri</name>
    <dbReference type="NCBI Taxonomy" id="1596"/>
    <lineage>
        <taxon>Bacteria</taxon>
        <taxon>Bacillati</taxon>
        <taxon>Bacillota</taxon>
        <taxon>Bacilli</taxon>
        <taxon>Lactobacillales</taxon>
        <taxon>Lactobacillaceae</taxon>
        <taxon>Lactobacillus</taxon>
    </lineage>
</organism>
<protein>
    <recommendedName>
        <fullName evidence="3">Transposase</fullName>
    </recommendedName>
</protein>
<proteinExistence type="predicted"/>
<name>A0AB33CJ44_LACGS</name>
<reference evidence="1 2" key="1">
    <citation type="submission" date="2017-05" db="EMBL/GenBank/DDBJ databases">
        <authorList>
            <person name="Oh N.-S."/>
        </authorList>
    </citation>
    <scope>NUCLEOTIDE SEQUENCE [LARGE SCALE GENOMIC DNA]</scope>
    <source>
        <strain evidence="1 2">4M13</strain>
    </source>
</reference>